<protein>
    <submittedName>
        <fullName evidence="4">Protein phosphatase methylesterase 1-like</fullName>
    </submittedName>
</protein>
<dbReference type="Gene3D" id="3.40.50.1820">
    <property type="entry name" value="alpha/beta hydrolase"/>
    <property type="match status" value="1"/>
</dbReference>
<dbReference type="AlphaFoldDB" id="A0A6P7HBT5"/>
<feature type="region of interest" description="Disordered" evidence="3">
    <location>
        <begin position="46"/>
        <end position="80"/>
    </location>
</feature>
<accession>A0A6P7HBT5</accession>
<evidence type="ECO:0000256" key="1">
    <source>
        <dbReference type="ARBA" id="ARBA00022487"/>
    </source>
</evidence>
<organism evidence="4">
    <name type="scientific">Diabrotica virgifera virgifera</name>
    <name type="common">western corn rootworm</name>
    <dbReference type="NCBI Taxonomy" id="50390"/>
    <lineage>
        <taxon>Eukaryota</taxon>
        <taxon>Metazoa</taxon>
        <taxon>Ecdysozoa</taxon>
        <taxon>Arthropoda</taxon>
        <taxon>Hexapoda</taxon>
        <taxon>Insecta</taxon>
        <taxon>Pterygota</taxon>
        <taxon>Neoptera</taxon>
        <taxon>Endopterygota</taxon>
        <taxon>Coleoptera</taxon>
        <taxon>Polyphaga</taxon>
        <taxon>Cucujiformia</taxon>
        <taxon>Chrysomeloidea</taxon>
        <taxon>Chrysomelidae</taxon>
        <taxon>Galerucinae</taxon>
        <taxon>Diabroticina</taxon>
        <taxon>Diabroticites</taxon>
        <taxon>Diabrotica</taxon>
    </lineage>
</organism>
<evidence type="ECO:0000313" key="4">
    <source>
        <dbReference type="RefSeq" id="XP_028155123.1"/>
    </source>
</evidence>
<dbReference type="PANTHER" id="PTHR14189">
    <property type="entry name" value="PROTEIN PHOSPHATASE METHYLESTERASE-1 RELATED"/>
    <property type="match status" value="1"/>
</dbReference>
<dbReference type="PANTHER" id="PTHR14189:SF0">
    <property type="entry name" value="PROTEIN PHOSPHATASE METHYLESTERASE 1"/>
    <property type="match status" value="1"/>
</dbReference>
<gene>
    <name evidence="4" type="primary">LOC114348844</name>
</gene>
<keyword evidence="2" id="KW-0378">Hydrolase</keyword>
<dbReference type="InParanoid" id="A0A6P7HBT5"/>
<feature type="non-terminal residue" evidence="4">
    <location>
        <position position="134"/>
    </location>
</feature>
<dbReference type="GO" id="GO:0051723">
    <property type="term" value="F:protein methylesterase activity"/>
    <property type="evidence" value="ECO:0007669"/>
    <property type="project" value="InterPro"/>
</dbReference>
<dbReference type="InterPro" id="IPR029058">
    <property type="entry name" value="AB_hydrolase_fold"/>
</dbReference>
<sequence>MFFRVKTGKLASNDCDAGEPVDMASSAKETPSAYSAIEDIIEVEESEDDGCSNCGRPPLPKSQKTETFKTPISGRTEPDGEPYTWRIDLSKTEQFWTGWFKGLSQKFLDLRIPKLLLLANIHGLDTTLTVGQMQ</sequence>
<keyword evidence="1" id="KW-0719">Serine esterase</keyword>
<name>A0A6P7HBT5_DIAVI</name>
<evidence type="ECO:0000256" key="2">
    <source>
        <dbReference type="ARBA" id="ARBA00022801"/>
    </source>
</evidence>
<dbReference type="InterPro" id="IPR016812">
    <property type="entry name" value="PPase_methylesterase_euk"/>
</dbReference>
<reference evidence="4" key="1">
    <citation type="submission" date="2025-08" db="UniProtKB">
        <authorList>
            <consortium name="RefSeq"/>
        </authorList>
    </citation>
    <scope>IDENTIFICATION</scope>
    <source>
        <tissue evidence="4">Whole insect</tissue>
    </source>
</reference>
<evidence type="ECO:0000256" key="3">
    <source>
        <dbReference type="SAM" id="MobiDB-lite"/>
    </source>
</evidence>
<dbReference type="RefSeq" id="XP_028155123.1">
    <property type="nucleotide sequence ID" value="XM_028299322.1"/>
</dbReference>
<proteinExistence type="predicted"/>